<evidence type="ECO:0000313" key="2">
    <source>
        <dbReference type="EMBL" id="KAG0566960.1"/>
    </source>
</evidence>
<proteinExistence type="predicted"/>
<reference evidence="2" key="1">
    <citation type="submission" date="2020-06" db="EMBL/GenBank/DDBJ databases">
        <title>WGS assembly of Ceratodon purpureus strain R40.</title>
        <authorList>
            <person name="Carey S.B."/>
            <person name="Jenkins J."/>
            <person name="Shu S."/>
            <person name="Lovell J.T."/>
            <person name="Sreedasyam A."/>
            <person name="Maumus F."/>
            <person name="Tiley G.P."/>
            <person name="Fernandez-Pozo N."/>
            <person name="Barry K."/>
            <person name="Chen C."/>
            <person name="Wang M."/>
            <person name="Lipzen A."/>
            <person name="Daum C."/>
            <person name="Saski C.A."/>
            <person name="Payton A.C."/>
            <person name="Mcbreen J.C."/>
            <person name="Conrad R.E."/>
            <person name="Kollar L.M."/>
            <person name="Olsson S."/>
            <person name="Huttunen S."/>
            <person name="Landis J.B."/>
            <person name="Wickett N.J."/>
            <person name="Johnson M.G."/>
            <person name="Rensing S.A."/>
            <person name="Grimwood J."/>
            <person name="Schmutz J."/>
            <person name="Mcdaniel S.F."/>
        </authorList>
    </citation>
    <scope>NUCLEOTIDE SEQUENCE</scope>
    <source>
        <strain evidence="2">R40</strain>
    </source>
</reference>
<protein>
    <submittedName>
        <fullName evidence="2">Uncharacterized protein</fullName>
    </submittedName>
</protein>
<keyword evidence="3" id="KW-1185">Reference proteome</keyword>
<dbReference type="EMBL" id="CM026428">
    <property type="protein sequence ID" value="KAG0566960.1"/>
    <property type="molecule type" value="Genomic_DNA"/>
</dbReference>
<feature type="compositionally biased region" description="Basic and acidic residues" evidence="1">
    <location>
        <begin position="30"/>
        <end position="47"/>
    </location>
</feature>
<name>A0A8T0H6U7_CERPU</name>
<sequence length="131" mass="14660">MLIDITDQLIVCLQVIDCLIDILNVTMAEKVPDETESSSRTRSESKQVDFSLGKAPIQKEERTGSRRFSVPVTQAEKEATQKELDAIEPPERIPSILRSMPVDLHRATSPPQRPYVSRESVSPIGYPPESL</sequence>
<gene>
    <name evidence="2" type="ORF">KC19_7G099800</name>
</gene>
<comment type="caution">
    <text evidence="2">The sequence shown here is derived from an EMBL/GenBank/DDBJ whole genome shotgun (WGS) entry which is preliminary data.</text>
</comment>
<feature type="compositionally biased region" description="Basic and acidic residues" evidence="1">
    <location>
        <begin position="75"/>
        <end position="91"/>
    </location>
</feature>
<evidence type="ECO:0000313" key="3">
    <source>
        <dbReference type="Proteomes" id="UP000822688"/>
    </source>
</evidence>
<dbReference type="Proteomes" id="UP000822688">
    <property type="component" value="Chromosome 7"/>
</dbReference>
<feature type="region of interest" description="Disordered" evidence="1">
    <location>
        <begin position="30"/>
        <end position="131"/>
    </location>
</feature>
<evidence type="ECO:0000256" key="1">
    <source>
        <dbReference type="SAM" id="MobiDB-lite"/>
    </source>
</evidence>
<dbReference type="AlphaFoldDB" id="A0A8T0H6U7"/>
<accession>A0A8T0H6U7</accession>
<organism evidence="2 3">
    <name type="scientific">Ceratodon purpureus</name>
    <name type="common">Fire moss</name>
    <name type="synonym">Dicranum purpureum</name>
    <dbReference type="NCBI Taxonomy" id="3225"/>
    <lineage>
        <taxon>Eukaryota</taxon>
        <taxon>Viridiplantae</taxon>
        <taxon>Streptophyta</taxon>
        <taxon>Embryophyta</taxon>
        <taxon>Bryophyta</taxon>
        <taxon>Bryophytina</taxon>
        <taxon>Bryopsida</taxon>
        <taxon>Dicranidae</taxon>
        <taxon>Pseudoditrichales</taxon>
        <taxon>Ditrichaceae</taxon>
        <taxon>Ceratodon</taxon>
    </lineage>
</organism>